<dbReference type="NCBIfam" id="TIGR01180">
    <property type="entry name" value="aman2_put"/>
    <property type="match status" value="1"/>
</dbReference>
<dbReference type="InterPro" id="IPR005887">
    <property type="entry name" value="GH92_a_mannosidase_put"/>
</dbReference>
<dbReference type="GO" id="GO:0000224">
    <property type="term" value="F:peptide-N4-(N-acetyl-beta-glucosaminyl)asparagine amidase activity"/>
    <property type="evidence" value="ECO:0007669"/>
    <property type="project" value="TreeGrafter"/>
</dbReference>
<dbReference type="PROSITE" id="PS51257">
    <property type="entry name" value="PROKAR_LIPOPROTEIN"/>
    <property type="match status" value="1"/>
</dbReference>
<evidence type="ECO:0000256" key="2">
    <source>
        <dbReference type="ARBA" id="ARBA00011245"/>
    </source>
</evidence>
<dbReference type="Pfam" id="PF07971">
    <property type="entry name" value="Glyco_hydro_92"/>
    <property type="match status" value="1"/>
</dbReference>
<dbReference type="EMBL" id="DVHI01000060">
    <property type="protein sequence ID" value="HIR62803.1"/>
    <property type="molecule type" value="Genomic_DNA"/>
</dbReference>
<organism evidence="6 7">
    <name type="scientific">Candidatus Coprenecus avistercoris</name>
    <dbReference type="NCBI Taxonomy" id="2840730"/>
    <lineage>
        <taxon>Bacteria</taxon>
        <taxon>Pseudomonadati</taxon>
        <taxon>Bacteroidota</taxon>
        <taxon>Bacteroidia</taxon>
        <taxon>Bacteroidales</taxon>
        <taxon>Rikenellaceae</taxon>
        <taxon>Rikenellaceae incertae sedis</taxon>
        <taxon>Candidatus Coprenecus</taxon>
    </lineage>
</organism>
<evidence type="ECO:0000313" key="6">
    <source>
        <dbReference type="EMBL" id="HIR62803.1"/>
    </source>
</evidence>
<evidence type="ECO:0000259" key="4">
    <source>
        <dbReference type="Pfam" id="PF07971"/>
    </source>
</evidence>
<dbReference type="PANTHER" id="PTHR12143">
    <property type="entry name" value="PEPTIDE N-GLYCANASE PNGASE -RELATED"/>
    <property type="match status" value="1"/>
</dbReference>
<dbReference type="Gene3D" id="3.30.2080.10">
    <property type="entry name" value="GH92 mannosidase domain"/>
    <property type="match status" value="1"/>
</dbReference>
<gene>
    <name evidence="6" type="ORF">IAC94_04700</name>
</gene>
<reference evidence="6" key="2">
    <citation type="journal article" date="2021" name="PeerJ">
        <title>Extensive microbial diversity within the chicken gut microbiome revealed by metagenomics and culture.</title>
        <authorList>
            <person name="Gilroy R."/>
            <person name="Ravi A."/>
            <person name="Getino M."/>
            <person name="Pursley I."/>
            <person name="Horton D.L."/>
            <person name="Alikhan N.F."/>
            <person name="Baker D."/>
            <person name="Gharbi K."/>
            <person name="Hall N."/>
            <person name="Watson M."/>
            <person name="Adriaenssens E.M."/>
            <person name="Foster-Nyarko E."/>
            <person name="Jarju S."/>
            <person name="Secka A."/>
            <person name="Antonio M."/>
            <person name="Oren A."/>
            <person name="Chaudhuri R.R."/>
            <person name="La Ragione R."/>
            <person name="Hildebrand F."/>
            <person name="Pallen M.J."/>
        </authorList>
    </citation>
    <scope>NUCLEOTIDE SEQUENCE</scope>
    <source>
        <strain evidence="6">ChiHjej13B12-12457</strain>
    </source>
</reference>
<dbReference type="PANTHER" id="PTHR12143:SF39">
    <property type="entry name" value="SECRETED PROTEIN"/>
    <property type="match status" value="1"/>
</dbReference>
<dbReference type="Gene3D" id="1.20.1610.10">
    <property type="entry name" value="alpha-1,2-mannosidases domains"/>
    <property type="match status" value="1"/>
</dbReference>
<dbReference type="InterPro" id="IPR041371">
    <property type="entry name" value="GH92_N"/>
</dbReference>
<dbReference type="InterPro" id="IPR008979">
    <property type="entry name" value="Galactose-bd-like_sf"/>
</dbReference>
<keyword evidence="3" id="KW-0106">Calcium</keyword>
<reference evidence="6" key="1">
    <citation type="submission" date="2020-10" db="EMBL/GenBank/DDBJ databases">
        <authorList>
            <person name="Gilroy R."/>
        </authorList>
    </citation>
    <scope>NUCLEOTIDE SEQUENCE</scope>
    <source>
        <strain evidence="6">ChiHjej13B12-12457</strain>
    </source>
</reference>
<keyword evidence="6" id="KW-0378">Hydrolase</keyword>
<keyword evidence="6" id="KW-0326">Glycosidase</keyword>
<dbReference type="GO" id="GO:0030246">
    <property type="term" value="F:carbohydrate binding"/>
    <property type="evidence" value="ECO:0007669"/>
    <property type="project" value="InterPro"/>
</dbReference>
<dbReference type="GO" id="GO:0005975">
    <property type="term" value="P:carbohydrate metabolic process"/>
    <property type="evidence" value="ECO:0007669"/>
    <property type="project" value="InterPro"/>
</dbReference>
<comment type="subunit">
    <text evidence="2">Monomer.</text>
</comment>
<comment type="cofactor">
    <cofactor evidence="1">
        <name>Ca(2+)</name>
        <dbReference type="ChEBI" id="CHEBI:29108"/>
    </cofactor>
</comment>
<name>A0A9D1E1G2_9BACT</name>
<evidence type="ECO:0000259" key="5">
    <source>
        <dbReference type="Pfam" id="PF17678"/>
    </source>
</evidence>
<proteinExistence type="predicted"/>
<dbReference type="GO" id="GO:0006516">
    <property type="term" value="P:glycoprotein catabolic process"/>
    <property type="evidence" value="ECO:0007669"/>
    <property type="project" value="TreeGrafter"/>
</dbReference>
<feature type="domain" description="Glycosyl hydrolase family 92 N-terminal" evidence="5">
    <location>
        <begin position="30"/>
        <end position="246"/>
    </location>
</feature>
<accession>A0A9D1E1G2</accession>
<dbReference type="Gene3D" id="2.70.98.10">
    <property type="match status" value="1"/>
</dbReference>
<dbReference type="InterPro" id="IPR012939">
    <property type="entry name" value="Glyco_hydro_92"/>
</dbReference>
<dbReference type="GO" id="GO:0005829">
    <property type="term" value="C:cytosol"/>
    <property type="evidence" value="ECO:0007669"/>
    <property type="project" value="TreeGrafter"/>
</dbReference>
<evidence type="ECO:0000313" key="7">
    <source>
        <dbReference type="Proteomes" id="UP000886744"/>
    </source>
</evidence>
<evidence type="ECO:0000256" key="1">
    <source>
        <dbReference type="ARBA" id="ARBA00001913"/>
    </source>
</evidence>
<comment type="caution">
    <text evidence="6">The sequence shown here is derived from an EMBL/GenBank/DDBJ whole genome shotgun (WGS) entry which is preliminary data.</text>
</comment>
<dbReference type="EC" id="3.2.1.-" evidence="6"/>
<feature type="domain" description="Glycosyl hydrolase family 92" evidence="4">
    <location>
        <begin position="252"/>
        <end position="724"/>
    </location>
</feature>
<dbReference type="InterPro" id="IPR014718">
    <property type="entry name" value="GH-type_carb-bd"/>
</dbReference>
<sequence>MRKIFTILVVAAVTVGISSCSKKEGRLVDYVNPMVGTDFTGHTFPGATAPFGMVQLSPDTRIDTWEGCSGYHYSDDTIIGFSHTHLSGTGVLDYGDVLLMPVMRYELDSLDREWYQSRFSHKREEAAAGYYSVLLDRWNILAELTAGPRSGMHRYTFRSTGGEGEAPSILIDLVHRDLLLNSDIRQESDRVITGFRRSKSWSEDQMVHFYMEFSEPVAEYRHFGEKGALVTFAPGTGQVTVKVGISSVSSDNARENLLSDVPEDSFDFDARRAATEELWERYLSKIDVRGENGRGDRERLRTFYTALYHTAIAPNIFSDVNGEYRGMDRQIHRAEGFDRYTVFSLWDTFRTLHPMLTLIEPERTEDFLRSFLTIWREGGKLPVWELSGWETNCMIGYNSTPVIAEALSHGIGLEYAPELLEAMVESSCKDEFGISHYRQRYVVPAEEEHESVSKTLEYAYDDWCIAQVADMVYRQTGEQRYADIRDRYLKYSASYINVWDPETGLMRPMMSGRWLTPFEPTEVNNHYTEANSWQYSFFAPHDVNGHIALMGGDEAFCAKLDSLFSAPERTTGRTQVDITGLIGQYAHGNEPSHQTAYLYAYAGQHWKTCAMVRRVLDELYTSEPDGLCGNDDCGQMSAWYVMSAIGLYPVTPGSGVYVLSAPVFERTVLSLGGDKRLTIKAVCEGGNIDRCKYISAVLFNGQPYSRSYIRWDDIREGGELELTLVPEPDYDFGTAVEDRPVSRLDKSGFVRNPWFEASSDIFEKSMEVAVNSGTPDCRVYIKVGGGRYREYTGPVTLDRTTRLSIYSEAPDGSRSPEVSAVFHRMKDDMDITTYCEYNPQYNARGPRGLIDGLRGSVNWKTGGWQGYQDTDFTAVVDLRSVRTVSTFGSGYCQDARSWIWMPRYVVYSVSVDGENFTPVGKVDNTVEEQDYTIQTRDFVLRLSEPVAVRYVKVFAKNFGTIPSWHLGAGGEGFIFIDEIWVE</sequence>
<dbReference type="Proteomes" id="UP000886744">
    <property type="component" value="Unassembled WGS sequence"/>
</dbReference>
<dbReference type="SUPFAM" id="SSF48208">
    <property type="entry name" value="Six-hairpin glycosidases"/>
    <property type="match status" value="1"/>
</dbReference>
<dbReference type="Gene3D" id="1.20.1050.60">
    <property type="entry name" value="alpha-1,2-mannosidase"/>
    <property type="match status" value="1"/>
</dbReference>
<dbReference type="SUPFAM" id="SSF49785">
    <property type="entry name" value="Galactose-binding domain-like"/>
    <property type="match status" value="1"/>
</dbReference>
<protein>
    <submittedName>
        <fullName evidence="6">GH92 family glycosyl hydrolase</fullName>
        <ecNumber evidence="6">3.2.1.-</ecNumber>
    </submittedName>
</protein>
<dbReference type="FunFam" id="3.30.2080.10:FF:000001">
    <property type="entry name" value="Alpha-1,2-mannosidase subfamily"/>
    <property type="match status" value="1"/>
</dbReference>
<dbReference type="GO" id="GO:0016798">
    <property type="term" value="F:hydrolase activity, acting on glycosyl bonds"/>
    <property type="evidence" value="ECO:0007669"/>
    <property type="project" value="UniProtKB-KW"/>
</dbReference>
<dbReference type="Gene3D" id="2.60.120.260">
    <property type="entry name" value="Galactose-binding domain-like"/>
    <property type="match status" value="1"/>
</dbReference>
<dbReference type="InterPro" id="IPR050883">
    <property type="entry name" value="PNGase"/>
</dbReference>
<dbReference type="InterPro" id="IPR008928">
    <property type="entry name" value="6-hairpin_glycosidase_sf"/>
</dbReference>
<dbReference type="AlphaFoldDB" id="A0A9D1E1G2"/>
<evidence type="ECO:0000256" key="3">
    <source>
        <dbReference type="ARBA" id="ARBA00022837"/>
    </source>
</evidence>
<dbReference type="Pfam" id="PF17678">
    <property type="entry name" value="Glyco_hydro_92N"/>
    <property type="match status" value="1"/>
</dbReference>